<accession>Q63NC0</accession>
<dbReference type="STRING" id="272560.BPSS0379"/>
<evidence type="ECO:0000313" key="1">
    <source>
        <dbReference type="EMBL" id="CAH37827.1"/>
    </source>
</evidence>
<dbReference type="KEGG" id="bps:BPSS0379"/>
<evidence type="ECO:0000313" key="2">
    <source>
        <dbReference type="Proteomes" id="UP000000605"/>
    </source>
</evidence>
<proteinExistence type="predicted"/>
<keyword evidence="2" id="KW-1185">Reference proteome</keyword>
<dbReference type="Proteomes" id="UP000000605">
    <property type="component" value="Chromosome 2"/>
</dbReference>
<gene>
    <name evidence="1" type="ordered locus">BPSS0379</name>
</gene>
<dbReference type="EMBL" id="BX571966">
    <property type="protein sequence ID" value="CAH37827.1"/>
    <property type="molecule type" value="Genomic_DNA"/>
</dbReference>
<protein>
    <submittedName>
        <fullName evidence="1">Uncharacterized protein</fullName>
    </submittedName>
</protein>
<reference evidence="1 2" key="1">
    <citation type="journal article" date="2004" name="Proc. Natl. Acad. Sci. U.S.A.">
        <title>Genomic plasticity of the causative agent of melioidosis, Burkholderia pseudomallei.</title>
        <authorList>
            <person name="Holden M.T.G."/>
            <person name="Titball R.W."/>
            <person name="Peacock S.J."/>
            <person name="Cerdeno-Tarraga A.M."/>
            <person name="Atkins T."/>
            <person name="Crossman L.C."/>
            <person name="Pitt T."/>
            <person name="Churcher C."/>
            <person name="Mungall K."/>
            <person name="Bentley S.D."/>
            <person name="Sebaihia M."/>
            <person name="Thomson N.R."/>
            <person name="Bason N."/>
            <person name="Beacham I.R."/>
            <person name="Brooks K."/>
            <person name="Brown K.A."/>
            <person name="Brown N.F."/>
            <person name="Challis G.L."/>
            <person name="Cherevach I."/>
            <person name="Chillingworth T."/>
            <person name="Cronin A."/>
            <person name="Crosset B."/>
            <person name="Davis P."/>
            <person name="DeShazer D."/>
            <person name="Feltwell T."/>
            <person name="Fraser A."/>
            <person name="Hance Z."/>
            <person name="Hauser H."/>
            <person name="Holroyd S."/>
            <person name="Jagels K."/>
            <person name="Keith K.E."/>
            <person name="Maddison M."/>
            <person name="Moule S."/>
            <person name="Price C."/>
            <person name="Quail M.A."/>
            <person name="Rabbinowitsch E."/>
            <person name="Rutherford K."/>
            <person name="Sanders M."/>
            <person name="Simmonds M."/>
            <person name="Songsivilai S."/>
            <person name="Stevens K."/>
            <person name="Tumapa S."/>
            <person name="Vesaratchavest M."/>
            <person name="Whitehead S."/>
            <person name="Yeats C."/>
            <person name="Barrell B.G."/>
            <person name="Oyston P.C.F."/>
            <person name="Parkhill J."/>
        </authorList>
    </citation>
    <scope>NUCLEOTIDE SEQUENCE [LARGE SCALE GENOMIC DNA]</scope>
    <source>
        <strain evidence="1 2">K96243</strain>
    </source>
</reference>
<name>Q63NC0_BURPS</name>
<dbReference type="AlphaFoldDB" id="Q63NC0"/>
<sequence length="107" mass="11927">MRWAQQCGWGRVADFPCRNAFSMASNSRRAAPGLRLRLSRVSAAMPLSAKHVGDLEINARIGRKALWRKALVVSKQIWRTLEILEINSLGSLRIQQDSRPASPACAQ</sequence>
<organism evidence="1 2">
    <name type="scientific">Burkholderia pseudomallei (strain K96243)</name>
    <dbReference type="NCBI Taxonomy" id="272560"/>
    <lineage>
        <taxon>Bacteria</taxon>
        <taxon>Pseudomonadati</taxon>
        <taxon>Pseudomonadota</taxon>
        <taxon>Betaproteobacteria</taxon>
        <taxon>Burkholderiales</taxon>
        <taxon>Burkholderiaceae</taxon>
        <taxon>Burkholderia</taxon>
        <taxon>pseudomallei group</taxon>
    </lineage>
</organism>